<feature type="domain" description="AB hydrolase-1" evidence="5">
    <location>
        <begin position="60"/>
        <end position="294"/>
    </location>
</feature>
<sequence length="326" mass="36928">MKRIQQSTFRPAWWLRSPHLQTLWPVFLRRRVQLPLQAERVELSDGDFIDLAWYPRPNTPLVLVIHGLEGSLQSHYAQTLMQALHQAGFASIFMHLRGCSGTHNRLPSSYHSGRTADIAEVLVYLQQTQRMPNAAIGFSLGGNLILKHLGEMGANAGLQAAIAVSVPFQLQECACKLERGFSVVYGRYLVNKLKASYRRKFSQMTSPLAVDLNTLKTLFAFDDQITAPLNGFAGAEDYYSRSSSQQFLQRIEIPTLIIHSQDDPFMYPTTAPTEAMLSDSVTLELTTHGGHVGFVAGRVPWRADYWLERRMIEWLQGRGFNSRRLY</sequence>
<dbReference type="Gene3D" id="3.40.50.1820">
    <property type="entry name" value="alpha/beta hydrolase"/>
    <property type="match status" value="1"/>
</dbReference>
<evidence type="ECO:0000256" key="3">
    <source>
        <dbReference type="ARBA" id="ARBA00022801"/>
    </source>
</evidence>
<dbReference type="Proteomes" id="UP000199397">
    <property type="component" value="Unassembled WGS sequence"/>
</dbReference>
<feature type="active site" description="Charge relay system" evidence="4">
    <location>
        <position position="291"/>
    </location>
</feature>
<evidence type="ECO:0000256" key="1">
    <source>
        <dbReference type="ARBA" id="ARBA00010884"/>
    </source>
</evidence>
<dbReference type="RefSeq" id="WP_093068273.1">
    <property type="nucleotide sequence ID" value="NZ_FNQP01000010.1"/>
</dbReference>
<protein>
    <recommendedName>
        <fullName evidence="5">AB hydrolase-1 domain-containing protein</fullName>
    </recommendedName>
</protein>
<dbReference type="GO" id="GO:0034338">
    <property type="term" value="F:short-chain carboxylesterase activity"/>
    <property type="evidence" value="ECO:0007669"/>
    <property type="project" value="TreeGrafter"/>
</dbReference>
<dbReference type="PANTHER" id="PTHR10794">
    <property type="entry name" value="ABHYDROLASE DOMAIN-CONTAINING PROTEIN"/>
    <property type="match status" value="1"/>
</dbReference>
<dbReference type="PROSITE" id="PS01133">
    <property type="entry name" value="UPF0017"/>
    <property type="match status" value="1"/>
</dbReference>
<dbReference type="PANTHER" id="PTHR10794:SF94">
    <property type="entry name" value="ESTERASE YHET-RELATED"/>
    <property type="match status" value="1"/>
</dbReference>
<dbReference type="InterPro" id="IPR050960">
    <property type="entry name" value="AB_hydrolase_4_sf"/>
</dbReference>
<dbReference type="InterPro" id="IPR000073">
    <property type="entry name" value="AB_hydrolase_1"/>
</dbReference>
<accession>A0A1H4CS12</accession>
<dbReference type="AlphaFoldDB" id="A0A1H4CS12"/>
<name>A0A1H4CS12_9GAMM</name>
<dbReference type="InterPro" id="IPR000952">
    <property type="entry name" value="AB_hydrolase_4_CS"/>
</dbReference>
<feature type="active site" description="Charge relay system" evidence="4">
    <location>
        <position position="263"/>
    </location>
</feature>
<dbReference type="SUPFAM" id="SSF53474">
    <property type="entry name" value="alpha/beta-Hydrolases"/>
    <property type="match status" value="1"/>
</dbReference>
<dbReference type="STRING" id="525918.SAMN05660964_02056"/>
<reference evidence="6 7" key="1">
    <citation type="submission" date="2016-10" db="EMBL/GenBank/DDBJ databases">
        <authorList>
            <person name="de Groot N.N."/>
        </authorList>
    </citation>
    <scope>NUCLEOTIDE SEQUENCE [LARGE SCALE GENOMIC DNA]</scope>
    <source>
        <strain evidence="6 7">DSM 21228</strain>
    </source>
</reference>
<evidence type="ECO:0000259" key="5">
    <source>
        <dbReference type="Pfam" id="PF00561"/>
    </source>
</evidence>
<feature type="active site" description="Charge relay system" evidence="4">
    <location>
        <position position="139"/>
    </location>
</feature>
<comment type="similarity">
    <text evidence="1">Belongs to the AB hydrolase superfamily. AB hydrolase 4 family.</text>
</comment>
<evidence type="ECO:0000256" key="4">
    <source>
        <dbReference type="PIRSR" id="PIRSR005211-1"/>
    </source>
</evidence>
<dbReference type="InterPro" id="IPR029058">
    <property type="entry name" value="AB_hydrolase_fold"/>
</dbReference>
<gene>
    <name evidence="6" type="ORF">SAMN05660964_02056</name>
</gene>
<dbReference type="EMBL" id="FNQP01000010">
    <property type="protein sequence ID" value="SEA63089.1"/>
    <property type="molecule type" value="Genomic_DNA"/>
</dbReference>
<dbReference type="Pfam" id="PF00561">
    <property type="entry name" value="Abhydrolase_1"/>
    <property type="match status" value="1"/>
</dbReference>
<keyword evidence="7" id="KW-1185">Reference proteome</keyword>
<keyword evidence="2" id="KW-0719">Serine esterase</keyword>
<evidence type="ECO:0000256" key="2">
    <source>
        <dbReference type="ARBA" id="ARBA00022487"/>
    </source>
</evidence>
<evidence type="ECO:0000313" key="6">
    <source>
        <dbReference type="EMBL" id="SEA63089.1"/>
    </source>
</evidence>
<dbReference type="InterPro" id="IPR012020">
    <property type="entry name" value="ABHD4"/>
</dbReference>
<dbReference type="PIRSF" id="PIRSF005211">
    <property type="entry name" value="Ab_hydro_YheT"/>
    <property type="match status" value="1"/>
</dbReference>
<dbReference type="GO" id="GO:0047372">
    <property type="term" value="F:monoacylglycerol lipase activity"/>
    <property type="evidence" value="ECO:0007669"/>
    <property type="project" value="TreeGrafter"/>
</dbReference>
<evidence type="ECO:0000313" key="7">
    <source>
        <dbReference type="Proteomes" id="UP000199397"/>
    </source>
</evidence>
<dbReference type="OrthoDB" id="332676at2"/>
<dbReference type="NCBIfam" id="NF008218">
    <property type="entry name" value="PRK10985.1"/>
    <property type="match status" value="1"/>
</dbReference>
<organism evidence="6 7">
    <name type="scientific">Thiothrix caldifontis</name>
    <dbReference type="NCBI Taxonomy" id="525918"/>
    <lineage>
        <taxon>Bacteria</taxon>
        <taxon>Pseudomonadati</taxon>
        <taxon>Pseudomonadota</taxon>
        <taxon>Gammaproteobacteria</taxon>
        <taxon>Thiotrichales</taxon>
        <taxon>Thiotrichaceae</taxon>
        <taxon>Thiothrix</taxon>
    </lineage>
</organism>
<keyword evidence="3" id="KW-0378">Hydrolase</keyword>
<proteinExistence type="inferred from homology"/>